<organism evidence="2 3">
    <name type="scientific">Saccharolobus shibatae</name>
    <dbReference type="NCBI Taxonomy" id="2286"/>
    <lineage>
        <taxon>Archaea</taxon>
        <taxon>Thermoproteota</taxon>
        <taxon>Thermoprotei</taxon>
        <taxon>Sulfolobales</taxon>
        <taxon>Sulfolobaceae</taxon>
        <taxon>Saccharolobus</taxon>
    </lineage>
</organism>
<feature type="transmembrane region" description="Helical" evidence="1">
    <location>
        <begin position="33"/>
        <end position="55"/>
    </location>
</feature>
<protein>
    <submittedName>
        <fullName evidence="2">Uncharacterized protein</fullName>
    </submittedName>
</protein>
<evidence type="ECO:0000313" key="3">
    <source>
        <dbReference type="Proteomes" id="UP000693941"/>
    </source>
</evidence>
<name>A0A8F5BTC8_9CREN</name>
<evidence type="ECO:0000313" key="2">
    <source>
        <dbReference type="EMBL" id="QXJ31084.1"/>
    </source>
</evidence>
<proteinExistence type="predicted"/>
<keyword evidence="1" id="KW-0472">Membrane</keyword>
<evidence type="ECO:0000256" key="1">
    <source>
        <dbReference type="SAM" id="Phobius"/>
    </source>
</evidence>
<sequence>MGRKPVIRHDISCPSCGGHHVVKCGKSWGRQKFLCSVVSVFWVMLLGIIIIRGLGRML</sequence>
<keyword evidence="1" id="KW-0812">Transmembrane</keyword>
<dbReference type="Proteomes" id="UP000693941">
    <property type="component" value="Chromosome"/>
</dbReference>
<accession>A0A8F5BTC8</accession>
<dbReference type="AlphaFoldDB" id="A0A8F5BTC8"/>
<gene>
    <name evidence="2" type="ORF">J5U21_00733</name>
</gene>
<keyword evidence="1" id="KW-1133">Transmembrane helix</keyword>
<reference evidence="2" key="1">
    <citation type="journal article" date="2021" name="Environ. Microbiol.">
        <title>New insights into the diversity and evolution of the archaeal mobilome from three complete genomes of Saccharolobus shibatae.</title>
        <authorList>
            <person name="Medvedeva S."/>
            <person name="Brandt D."/>
            <person name="Cvirkaite-Krupovic V."/>
            <person name="Liu Y."/>
            <person name="Severinov K."/>
            <person name="Ishino S."/>
            <person name="Ishino Y."/>
            <person name="Prangishvili D."/>
            <person name="Kalinowski J."/>
            <person name="Krupovic M."/>
        </authorList>
    </citation>
    <scope>NUCLEOTIDE SEQUENCE</scope>
    <source>
        <strain evidence="2">BEU9</strain>
    </source>
</reference>
<dbReference type="EMBL" id="CP077715">
    <property type="protein sequence ID" value="QXJ31084.1"/>
    <property type="molecule type" value="Genomic_DNA"/>
</dbReference>